<accession>A0A8H8UCA1</accession>
<name>A0A8H8UCA1_9HELO</name>
<evidence type="ECO:0000256" key="4">
    <source>
        <dbReference type="PIRSR" id="PIRSR001112-1"/>
    </source>
</evidence>
<evidence type="ECO:0000313" key="7">
    <source>
        <dbReference type="Proteomes" id="UP000443090"/>
    </source>
</evidence>
<dbReference type="InterPro" id="IPR016292">
    <property type="entry name" value="Epoxide_hydrolase"/>
</dbReference>
<feature type="active site" description="Proton acceptor" evidence="4">
    <location>
        <position position="345"/>
    </location>
</feature>
<comment type="similarity">
    <text evidence="1">Belongs to the peptidase S33 family.</text>
</comment>
<feature type="active site" description="Proton donor" evidence="4">
    <location>
        <position position="287"/>
    </location>
</feature>
<keyword evidence="7" id="KW-1185">Reference proteome</keyword>
<reference evidence="6 7" key="1">
    <citation type="submission" date="2018-05" db="EMBL/GenBank/DDBJ databases">
        <title>Genome sequencing and assembly of the regulated plant pathogen Lachnellula willkommii and related sister species for the development of diagnostic species identification markers.</title>
        <authorList>
            <person name="Giroux E."/>
            <person name="Bilodeau G."/>
        </authorList>
    </citation>
    <scope>NUCLEOTIDE SEQUENCE [LARGE SCALE GENOMIC DNA]</scope>
    <source>
        <strain evidence="6 7">CBS 160.35</strain>
    </source>
</reference>
<dbReference type="Proteomes" id="UP000443090">
    <property type="component" value="Unassembled WGS sequence"/>
</dbReference>
<dbReference type="PIRSF" id="PIRSF001112">
    <property type="entry name" value="Epoxide_hydrolase"/>
    <property type="match status" value="1"/>
</dbReference>
<dbReference type="AlphaFoldDB" id="A0A8H8UCA1"/>
<comment type="caution">
    <text evidence="6">The sequence shown here is derived from an EMBL/GenBank/DDBJ whole genome shotgun (WGS) entry which is preliminary data.</text>
</comment>
<dbReference type="EMBL" id="QGMI01000348">
    <property type="protein sequence ID" value="TVY42125.1"/>
    <property type="molecule type" value="Genomic_DNA"/>
</dbReference>
<feature type="active site" description="Nucleophile" evidence="4">
    <location>
        <position position="158"/>
    </location>
</feature>
<feature type="domain" description="Epoxide hydrolase N-terminal" evidence="5">
    <location>
        <begin position="5"/>
        <end position="117"/>
    </location>
</feature>
<organism evidence="6 7">
    <name type="scientific">Lachnellula occidentalis</name>
    <dbReference type="NCBI Taxonomy" id="215460"/>
    <lineage>
        <taxon>Eukaryota</taxon>
        <taxon>Fungi</taxon>
        <taxon>Dikarya</taxon>
        <taxon>Ascomycota</taxon>
        <taxon>Pezizomycotina</taxon>
        <taxon>Leotiomycetes</taxon>
        <taxon>Helotiales</taxon>
        <taxon>Lachnaceae</taxon>
        <taxon>Lachnellula</taxon>
    </lineage>
</organism>
<keyword evidence="2" id="KW-0058">Aromatic hydrocarbons catabolism</keyword>
<proteinExistence type="inferred from homology"/>
<evidence type="ECO:0000256" key="1">
    <source>
        <dbReference type="ARBA" id="ARBA00010088"/>
    </source>
</evidence>
<evidence type="ECO:0000256" key="2">
    <source>
        <dbReference type="ARBA" id="ARBA00022797"/>
    </source>
</evidence>
<dbReference type="InterPro" id="IPR000639">
    <property type="entry name" value="Epox_hydrolase-like"/>
</dbReference>
<dbReference type="PANTHER" id="PTHR21661:SF35">
    <property type="entry name" value="EPOXIDE HYDROLASE"/>
    <property type="match status" value="1"/>
</dbReference>
<evidence type="ECO:0000313" key="6">
    <source>
        <dbReference type="EMBL" id="TVY42125.1"/>
    </source>
</evidence>
<dbReference type="PRINTS" id="PR00412">
    <property type="entry name" value="EPOXHYDRLASE"/>
</dbReference>
<dbReference type="GO" id="GO:0004301">
    <property type="term" value="F:epoxide hydrolase activity"/>
    <property type="evidence" value="ECO:0007669"/>
    <property type="project" value="TreeGrafter"/>
</dbReference>
<sequence>MAAQITPFKISVPDSALISVKAKLAATTFPEEVDFSEDWKYGTILSDMKRLIKYWRDDFDWRAQEKKLNDSLPQFTTKVEVDGFGELEMHFVHKKSAKADSIPLLFCHGWPGSFVEVSKILPLLVENPDGPTFHVVAPSLPNFGFSQGVKKPVTQGGDWGFSITRLVSANYPTHCLATHLNVAQVRDETLASFLSTNTSPLTPQEQAGLQRTKWFHEQGYGYNALQSTKPSTIGFALRDSPLALLSWIYEKLHDWTDSYPWTDDEVLTWISIYQFSRAGPEASARIYYEATHTNVEEEEGKLYGYNGAVKLGLSYFPQDLCVPPSKCGAGLGDLVFERRHADGGHFAAYERPELLVGDLREMFGDKGGAADVKGKVVV</sequence>
<evidence type="ECO:0000256" key="3">
    <source>
        <dbReference type="ARBA" id="ARBA00022801"/>
    </source>
</evidence>
<dbReference type="InterPro" id="IPR029058">
    <property type="entry name" value="AB_hydrolase_fold"/>
</dbReference>
<dbReference type="Pfam" id="PF06441">
    <property type="entry name" value="EHN"/>
    <property type="match status" value="1"/>
</dbReference>
<dbReference type="Gene3D" id="3.40.50.1820">
    <property type="entry name" value="alpha/beta hydrolase"/>
    <property type="match status" value="2"/>
</dbReference>
<keyword evidence="3 6" id="KW-0378">Hydrolase</keyword>
<evidence type="ECO:0000259" key="5">
    <source>
        <dbReference type="Pfam" id="PF06441"/>
    </source>
</evidence>
<dbReference type="GO" id="GO:0097176">
    <property type="term" value="P:epoxide metabolic process"/>
    <property type="evidence" value="ECO:0007669"/>
    <property type="project" value="TreeGrafter"/>
</dbReference>
<dbReference type="PANTHER" id="PTHR21661">
    <property type="entry name" value="EPOXIDE HYDROLASE 1-RELATED"/>
    <property type="match status" value="1"/>
</dbReference>
<dbReference type="SUPFAM" id="SSF53474">
    <property type="entry name" value="alpha/beta-Hydrolases"/>
    <property type="match status" value="1"/>
</dbReference>
<dbReference type="InterPro" id="IPR010497">
    <property type="entry name" value="Epoxide_hydro_N"/>
</dbReference>
<protein>
    <submittedName>
        <fullName evidence="6">Putative epoxide hydrolase</fullName>
    </submittedName>
</protein>
<dbReference type="OrthoDB" id="7130006at2759"/>
<gene>
    <name evidence="6" type="ORF">LOCC1_G004529</name>
</gene>